<organism evidence="9 10">
    <name type="scientific">Phaeospirillum tilakii</name>
    <dbReference type="NCBI Taxonomy" id="741673"/>
    <lineage>
        <taxon>Bacteria</taxon>
        <taxon>Pseudomonadati</taxon>
        <taxon>Pseudomonadota</taxon>
        <taxon>Alphaproteobacteria</taxon>
        <taxon>Rhodospirillales</taxon>
        <taxon>Rhodospirillaceae</taxon>
        <taxon>Phaeospirillum</taxon>
    </lineage>
</organism>
<evidence type="ECO:0000256" key="2">
    <source>
        <dbReference type="ARBA" id="ARBA00022617"/>
    </source>
</evidence>
<evidence type="ECO:0000313" key="10">
    <source>
        <dbReference type="Proteomes" id="UP001597296"/>
    </source>
</evidence>
<evidence type="ECO:0000259" key="7">
    <source>
        <dbReference type="Pfam" id="PF01077"/>
    </source>
</evidence>
<dbReference type="Pfam" id="PF03460">
    <property type="entry name" value="NIR_SIR_ferr"/>
    <property type="match status" value="2"/>
</dbReference>
<evidence type="ECO:0000313" key="9">
    <source>
        <dbReference type="EMBL" id="MFD2233898.1"/>
    </source>
</evidence>
<name>A0ABW5CAL7_9PROT</name>
<feature type="domain" description="Nitrite/sulphite reductase 4Fe-4S" evidence="7">
    <location>
        <begin position="127"/>
        <end position="276"/>
    </location>
</feature>
<protein>
    <submittedName>
        <fullName evidence="9">Nitrite/sulfite reductase</fullName>
        <ecNumber evidence="9">1.8.7.1</ecNumber>
    </submittedName>
</protein>
<comment type="caution">
    <text evidence="9">The sequence shown here is derived from an EMBL/GenBank/DDBJ whole genome shotgun (WGS) entry which is preliminary data.</text>
</comment>
<dbReference type="EMBL" id="JBHUIY010000014">
    <property type="protein sequence ID" value="MFD2233898.1"/>
    <property type="molecule type" value="Genomic_DNA"/>
</dbReference>
<feature type="domain" description="Nitrite/Sulfite reductase ferredoxin-like" evidence="8">
    <location>
        <begin position="313"/>
        <end position="374"/>
    </location>
</feature>
<dbReference type="Gene3D" id="3.30.413.10">
    <property type="entry name" value="Sulfite Reductase Hemoprotein, domain 1"/>
    <property type="match status" value="2"/>
</dbReference>
<dbReference type="InterPro" id="IPR045854">
    <property type="entry name" value="NO2/SO3_Rdtase_4Fe4S_sf"/>
</dbReference>
<dbReference type="Pfam" id="PF01077">
    <property type="entry name" value="NIR_SIR"/>
    <property type="match status" value="1"/>
</dbReference>
<dbReference type="PROSITE" id="PS00365">
    <property type="entry name" value="NIR_SIR"/>
    <property type="match status" value="2"/>
</dbReference>
<dbReference type="InterPro" id="IPR006066">
    <property type="entry name" value="NO2/SO3_Rdtase_FeS/sirohaem_BS"/>
</dbReference>
<sequence>MNEISPSGFDRGEPLVRADDVVEYRAGLERYRAGAWDETRWTAFRLRHGVYGQRQPGRQMLRIKLPGGVLPVAALPALAGLTRDLAQEIAHLTTRQDLQLYHIPLDRTPEALERLAAAGLTSREAGGNTVRNVNACALAGACPRQRVDAGAVARRLAGLWLRRPLVQAMPRKIKLAVSGCAEDCGAARVHDLGLIATERDGENGFRVVVGGGLGSQPAAAIELLDFAREEELPAVLEALLRVHVAQSDRTDRARARLKATIRRIGADTFRAAFATELASLRGLAQRPWPPLDWHRPAPAEGPLAPEGLIAANDGSTAAIVPVPFGRLSADQLDGLHALALARGVGEIRLTRSQDLVLLGLGADSLDGLDDALAAIGLKGPASVGREAGLISCPGTSTCRIGITNAPGLAARLAAGLDDGAPVRLSVSGCHNSCGLHHLADIGLHGLTRLIDGKPAPYYRLHFGGEAASARFALAGPLVPARQADRAVTLLRRALAEGRHPGESVRAWAERLGPDGIAALLAPLEAEAPRPDWLFDWGADAPFAGPPRAGGECAAPQAPVAHLADLAYDGLERFDRFLAAGRWPEALKAGEEASALALRALLARHGLAAGEDGDSAEAVFARFRAGPADQGAARDAFDSIQAERTSALVTGQAGPYREALAWLLDLLRPEEEPGR</sequence>
<dbReference type="SUPFAM" id="SSF56014">
    <property type="entry name" value="Nitrite and sulphite reductase 4Fe-4S domain-like"/>
    <property type="match status" value="2"/>
</dbReference>
<dbReference type="InterPro" id="IPR036136">
    <property type="entry name" value="Nit/Sulf_reduc_fer-like_dom_sf"/>
</dbReference>
<keyword evidence="6" id="KW-0411">Iron-sulfur</keyword>
<evidence type="ECO:0000256" key="1">
    <source>
        <dbReference type="ARBA" id="ARBA00022485"/>
    </source>
</evidence>
<dbReference type="Gene3D" id="3.90.480.10">
    <property type="entry name" value="Sulfite Reductase Hemoprotein,Domain 2"/>
    <property type="match status" value="1"/>
</dbReference>
<evidence type="ECO:0000256" key="3">
    <source>
        <dbReference type="ARBA" id="ARBA00022723"/>
    </source>
</evidence>
<feature type="domain" description="Nitrite/Sulfite reductase ferredoxin-like" evidence="8">
    <location>
        <begin position="51"/>
        <end position="118"/>
    </location>
</feature>
<dbReference type="EC" id="1.8.7.1" evidence="9"/>
<proteinExistence type="predicted"/>
<keyword evidence="1" id="KW-0004">4Fe-4S</keyword>
<keyword evidence="4 9" id="KW-0560">Oxidoreductase</keyword>
<keyword evidence="10" id="KW-1185">Reference proteome</keyword>
<dbReference type="GO" id="GO:0050311">
    <property type="term" value="F:sulfite reductase (ferredoxin) activity"/>
    <property type="evidence" value="ECO:0007669"/>
    <property type="project" value="UniProtKB-EC"/>
</dbReference>
<dbReference type="PANTHER" id="PTHR32439:SF9">
    <property type="entry name" value="BLR3264 PROTEIN"/>
    <property type="match status" value="1"/>
</dbReference>
<dbReference type="RefSeq" id="WP_377315797.1">
    <property type="nucleotide sequence ID" value="NZ_JBHUIY010000014.1"/>
</dbReference>
<accession>A0ABW5CAL7</accession>
<reference evidence="10" key="1">
    <citation type="journal article" date="2019" name="Int. J. Syst. Evol. Microbiol.">
        <title>The Global Catalogue of Microorganisms (GCM) 10K type strain sequencing project: providing services to taxonomists for standard genome sequencing and annotation.</title>
        <authorList>
            <consortium name="The Broad Institute Genomics Platform"/>
            <consortium name="The Broad Institute Genome Sequencing Center for Infectious Disease"/>
            <person name="Wu L."/>
            <person name="Ma J."/>
        </authorList>
    </citation>
    <scope>NUCLEOTIDE SEQUENCE [LARGE SCALE GENOMIC DNA]</scope>
    <source>
        <strain evidence="10">KCTC 15012</strain>
    </source>
</reference>
<keyword evidence="3" id="KW-0479">Metal-binding</keyword>
<dbReference type="SUPFAM" id="SSF55124">
    <property type="entry name" value="Nitrite/Sulfite reductase N-terminal domain-like"/>
    <property type="match status" value="2"/>
</dbReference>
<keyword evidence="2" id="KW-0349">Heme</keyword>
<dbReference type="InterPro" id="IPR005117">
    <property type="entry name" value="NiRdtase/SiRdtase_haem-b_fer"/>
</dbReference>
<dbReference type="InterPro" id="IPR006067">
    <property type="entry name" value="NO2/SO3_Rdtase_4Fe4S_dom"/>
</dbReference>
<dbReference type="Proteomes" id="UP001597296">
    <property type="component" value="Unassembled WGS sequence"/>
</dbReference>
<dbReference type="PRINTS" id="PR00397">
    <property type="entry name" value="SIROHAEM"/>
</dbReference>
<evidence type="ECO:0000256" key="6">
    <source>
        <dbReference type="ARBA" id="ARBA00023014"/>
    </source>
</evidence>
<dbReference type="InterPro" id="IPR051329">
    <property type="entry name" value="NIR_SIR_4Fe-4S"/>
</dbReference>
<evidence type="ECO:0000256" key="5">
    <source>
        <dbReference type="ARBA" id="ARBA00023004"/>
    </source>
</evidence>
<gene>
    <name evidence="9" type="ORF">ACFSNB_08775</name>
</gene>
<evidence type="ECO:0000256" key="4">
    <source>
        <dbReference type="ARBA" id="ARBA00023002"/>
    </source>
</evidence>
<evidence type="ECO:0000259" key="8">
    <source>
        <dbReference type="Pfam" id="PF03460"/>
    </source>
</evidence>
<keyword evidence="5" id="KW-0408">Iron</keyword>
<dbReference type="PANTHER" id="PTHR32439">
    <property type="entry name" value="FERREDOXIN--NITRITE REDUCTASE, CHLOROPLASTIC"/>
    <property type="match status" value="1"/>
</dbReference>